<dbReference type="AlphaFoldDB" id="A0A1Q2MFY1"/>
<keyword evidence="7 8" id="KW-0472">Membrane</keyword>
<evidence type="ECO:0000256" key="8">
    <source>
        <dbReference type="RuleBase" id="RU363041"/>
    </source>
</evidence>
<evidence type="ECO:0000256" key="1">
    <source>
        <dbReference type="ARBA" id="ARBA00004651"/>
    </source>
</evidence>
<evidence type="ECO:0000313" key="9">
    <source>
        <dbReference type="EMBL" id="AQQ71458.1"/>
    </source>
</evidence>
<feature type="transmembrane region" description="Helical" evidence="8">
    <location>
        <begin position="7"/>
        <end position="27"/>
    </location>
</feature>
<feature type="transmembrane region" description="Helical" evidence="8">
    <location>
        <begin position="182"/>
        <end position="198"/>
    </location>
</feature>
<dbReference type="KEGG" id="pbas:SMSP2_01832"/>
<dbReference type="PANTHER" id="PTHR30269:SF23">
    <property type="entry name" value="MEMBRANE TRANSPORTER PROTEIN YDHB-RELATED"/>
    <property type="match status" value="1"/>
</dbReference>
<evidence type="ECO:0000256" key="3">
    <source>
        <dbReference type="ARBA" id="ARBA00022448"/>
    </source>
</evidence>
<feature type="transmembrane region" description="Helical" evidence="8">
    <location>
        <begin position="236"/>
        <end position="254"/>
    </location>
</feature>
<evidence type="ECO:0000256" key="4">
    <source>
        <dbReference type="ARBA" id="ARBA00022475"/>
    </source>
</evidence>
<gene>
    <name evidence="9" type="ORF">SMSP2_01832</name>
</gene>
<dbReference type="Proteomes" id="UP000188181">
    <property type="component" value="Chromosome"/>
</dbReference>
<keyword evidence="3" id="KW-0813">Transport</keyword>
<evidence type="ECO:0000313" key="10">
    <source>
        <dbReference type="Proteomes" id="UP000188181"/>
    </source>
</evidence>
<dbReference type="InterPro" id="IPR052017">
    <property type="entry name" value="TSUP"/>
</dbReference>
<keyword evidence="10" id="KW-1185">Reference proteome</keyword>
<keyword evidence="5 8" id="KW-0812">Transmembrane</keyword>
<evidence type="ECO:0000256" key="2">
    <source>
        <dbReference type="ARBA" id="ARBA00009142"/>
    </source>
</evidence>
<comment type="similarity">
    <text evidence="2 8">Belongs to the 4-toluene sulfonate uptake permease (TSUP) (TC 2.A.102) family.</text>
</comment>
<reference evidence="10" key="1">
    <citation type="submission" date="2017-02" db="EMBL/GenBank/DDBJ databases">
        <title>Comparative genomics and description of representatives of a novel lineage of planctomycetes thriving in anoxic sediments.</title>
        <authorList>
            <person name="Spring S."/>
            <person name="Bunk B."/>
            <person name="Sproer C."/>
        </authorList>
    </citation>
    <scope>NUCLEOTIDE SEQUENCE [LARGE SCALE GENOMIC DNA]</scope>
    <source>
        <strain evidence="10">SM-Chi-D1</strain>
    </source>
</reference>
<name>A0A1Q2MFY1_9BACT</name>
<accession>A0A1Q2MFY1</accession>
<evidence type="ECO:0000256" key="6">
    <source>
        <dbReference type="ARBA" id="ARBA00022989"/>
    </source>
</evidence>
<feature type="transmembrane region" description="Helical" evidence="8">
    <location>
        <begin position="79"/>
        <end position="100"/>
    </location>
</feature>
<dbReference type="RefSeq" id="WP_146683629.1">
    <property type="nucleotide sequence ID" value="NZ_CP019646.1"/>
</dbReference>
<sequence length="258" mass="28065">MLAAADITYMDITAWQWAVMCLCAVLVGLSKTGLPGVGILNVTLLAVIFEAKASTGILLPMLAFADLFAVAYYKRHAQWAHILRLLPPALAGIAAGSLLIRRLENAQVGPLIGVMVLAMLGLNYWRMYRLKDPESVPSHWSFAAGMGFAAGLTTQLANAAGPIMAIYLLAMRFDKNKFIGTAAWYFLILNWLKLPIFISEGRINAESLKAVAFVLPMVIVGVVLGIILLKKLPQKWFNISVTVLVIAAAIKLIITPFL</sequence>
<dbReference type="InterPro" id="IPR002781">
    <property type="entry name" value="TM_pro_TauE-like"/>
</dbReference>
<protein>
    <recommendedName>
        <fullName evidence="8">Probable membrane transporter protein</fullName>
    </recommendedName>
</protein>
<feature type="transmembrane region" description="Helical" evidence="8">
    <location>
        <begin position="210"/>
        <end position="229"/>
    </location>
</feature>
<evidence type="ECO:0000256" key="7">
    <source>
        <dbReference type="ARBA" id="ARBA00023136"/>
    </source>
</evidence>
<dbReference type="OrthoDB" id="9801058at2"/>
<proteinExistence type="inferred from homology"/>
<evidence type="ECO:0000256" key="5">
    <source>
        <dbReference type="ARBA" id="ARBA00022692"/>
    </source>
</evidence>
<dbReference type="Pfam" id="PF01925">
    <property type="entry name" value="TauE"/>
    <property type="match status" value="1"/>
</dbReference>
<organism evidence="9 10">
    <name type="scientific">Limihaloglobus sulfuriphilus</name>
    <dbReference type="NCBI Taxonomy" id="1851148"/>
    <lineage>
        <taxon>Bacteria</taxon>
        <taxon>Pseudomonadati</taxon>
        <taxon>Planctomycetota</taxon>
        <taxon>Phycisphaerae</taxon>
        <taxon>Sedimentisphaerales</taxon>
        <taxon>Sedimentisphaeraceae</taxon>
        <taxon>Limihaloglobus</taxon>
    </lineage>
</organism>
<keyword evidence="6 8" id="KW-1133">Transmembrane helix</keyword>
<dbReference type="GO" id="GO:0005886">
    <property type="term" value="C:plasma membrane"/>
    <property type="evidence" value="ECO:0007669"/>
    <property type="project" value="UniProtKB-SubCell"/>
</dbReference>
<dbReference type="EMBL" id="CP019646">
    <property type="protein sequence ID" value="AQQ71458.1"/>
    <property type="molecule type" value="Genomic_DNA"/>
</dbReference>
<dbReference type="PANTHER" id="PTHR30269">
    <property type="entry name" value="TRANSMEMBRANE PROTEIN YFCA"/>
    <property type="match status" value="1"/>
</dbReference>
<feature type="transmembrane region" description="Helical" evidence="8">
    <location>
        <begin position="145"/>
        <end position="170"/>
    </location>
</feature>
<keyword evidence="4 8" id="KW-1003">Cell membrane</keyword>
<comment type="subcellular location">
    <subcellularLocation>
        <location evidence="1 8">Cell membrane</location>
        <topology evidence="1 8">Multi-pass membrane protein</topology>
    </subcellularLocation>
</comment>
<feature type="transmembrane region" description="Helical" evidence="8">
    <location>
        <begin position="107"/>
        <end position="125"/>
    </location>
</feature>